<proteinExistence type="predicted"/>
<dbReference type="STRING" id="1210090.GCA_001613185_05429"/>
<dbReference type="Proteomes" id="UP000252586">
    <property type="component" value="Unassembled WGS sequence"/>
</dbReference>
<dbReference type="EMBL" id="QNRE01000023">
    <property type="protein sequence ID" value="RBO82424.1"/>
    <property type="molecule type" value="Genomic_DNA"/>
</dbReference>
<comment type="caution">
    <text evidence="2">The sequence shown here is derived from an EMBL/GenBank/DDBJ whole genome shotgun (WGS) entry which is preliminary data.</text>
</comment>
<sequence>MSSTLGEVPDPPVRHDGAGSATVRRPEPNLLQEWWDEVMGATGRDRKRAPEST</sequence>
<dbReference type="AlphaFoldDB" id="A0A366CYX6"/>
<evidence type="ECO:0000256" key="1">
    <source>
        <dbReference type="SAM" id="MobiDB-lite"/>
    </source>
</evidence>
<evidence type="ECO:0000313" key="3">
    <source>
        <dbReference type="Proteomes" id="UP000252586"/>
    </source>
</evidence>
<keyword evidence="3" id="KW-1185">Reference proteome</keyword>
<evidence type="ECO:0000313" key="2">
    <source>
        <dbReference type="EMBL" id="RBO82424.1"/>
    </source>
</evidence>
<feature type="region of interest" description="Disordered" evidence="1">
    <location>
        <begin position="1"/>
        <end position="53"/>
    </location>
</feature>
<name>A0A366CYX6_9NOCA</name>
<gene>
    <name evidence="2" type="ORF">DFR74_12341</name>
</gene>
<dbReference type="RefSeq" id="WP_157115866.1">
    <property type="nucleotide sequence ID" value="NZ_QNRE01000023.1"/>
</dbReference>
<accession>A0A366CYX6</accession>
<reference evidence="2 3" key="1">
    <citation type="submission" date="2018-06" db="EMBL/GenBank/DDBJ databases">
        <title>Genomic Encyclopedia of Type Strains, Phase IV (KMG-IV): sequencing the most valuable type-strain genomes for metagenomic binning, comparative biology and taxonomic classification.</title>
        <authorList>
            <person name="Goeker M."/>
        </authorList>
    </citation>
    <scope>NUCLEOTIDE SEQUENCE [LARGE SCALE GENOMIC DNA]</scope>
    <source>
        <strain evidence="2 3">DSM 44599</strain>
    </source>
</reference>
<protein>
    <submittedName>
        <fullName evidence="2">Uncharacterized protein</fullName>
    </submittedName>
</protein>
<organism evidence="2 3">
    <name type="scientific">Nocardia puris</name>
    <dbReference type="NCBI Taxonomy" id="208602"/>
    <lineage>
        <taxon>Bacteria</taxon>
        <taxon>Bacillati</taxon>
        <taxon>Actinomycetota</taxon>
        <taxon>Actinomycetes</taxon>
        <taxon>Mycobacteriales</taxon>
        <taxon>Nocardiaceae</taxon>
        <taxon>Nocardia</taxon>
    </lineage>
</organism>